<dbReference type="Pfam" id="PF16747">
    <property type="entry name" value="Adhesin_E"/>
    <property type="match status" value="1"/>
</dbReference>
<dbReference type="Proteomes" id="UP000516438">
    <property type="component" value="Chromosome"/>
</dbReference>
<dbReference type="AlphaFoldDB" id="A0A7H1DVA0"/>
<evidence type="ECO:0000313" key="2">
    <source>
        <dbReference type="EMBL" id="QNS40908.1"/>
    </source>
</evidence>
<gene>
    <name evidence="2" type="ORF">H0S70_11160</name>
</gene>
<protein>
    <recommendedName>
        <fullName evidence="1">Surface-adhesin protein E-like domain-containing protein</fullName>
    </recommendedName>
</protein>
<proteinExistence type="predicted"/>
<feature type="domain" description="Surface-adhesin protein E-like" evidence="1">
    <location>
        <begin position="48"/>
        <end position="133"/>
    </location>
</feature>
<dbReference type="RefSeq" id="WP_188320853.1">
    <property type="nucleotide sequence ID" value="NZ_CP060203.1"/>
</dbReference>
<accession>A0A7H1DVA0</accession>
<evidence type="ECO:0000313" key="3">
    <source>
        <dbReference type="Proteomes" id="UP000516438"/>
    </source>
</evidence>
<dbReference type="InterPro" id="IPR031939">
    <property type="entry name" value="Adhesin_E-like"/>
</dbReference>
<dbReference type="EMBL" id="CP060203">
    <property type="protein sequence ID" value="QNS40908.1"/>
    <property type="molecule type" value="Genomic_DNA"/>
</dbReference>
<keyword evidence="3" id="KW-1185">Reference proteome</keyword>
<dbReference type="KEGG" id="cmaq:H0S70_11160"/>
<name>A0A7H1DVA0_9FLAO</name>
<evidence type="ECO:0000259" key="1">
    <source>
        <dbReference type="Pfam" id="PF16747"/>
    </source>
</evidence>
<organism evidence="2 3">
    <name type="scientific">Chryseobacterium manosquense</name>
    <dbReference type="NCBI Taxonomy" id="2754694"/>
    <lineage>
        <taxon>Bacteria</taxon>
        <taxon>Pseudomonadati</taxon>
        <taxon>Bacteroidota</taxon>
        <taxon>Flavobacteriia</taxon>
        <taxon>Flavobacteriales</taxon>
        <taxon>Weeksellaceae</taxon>
        <taxon>Chryseobacterium group</taxon>
        <taxon>Chryseobacterium</taxon>
    </lineage>
</organism>
<reference evidence="2 3" key="1">
    <citation type="submission" date="2020-07" db="EMBL/GenBank/DDBJ databases">
        <title>Complete genome and description of Chryseobacterium manosquense strain Marseille-Q2069 sp. nov.</title>
        <authorList>
            <person name="Boxberger M."/>
        </authorList>
    </citation>
    <scope>NUCLEOTIDE SEQUENCE [LARGE SCALE GENOMIC DNA]</scope>
    <source>
        <strain evidence="2 3">Marseille-Q2069</strain>
    </source>
</reference>
<sequence length="167" mass="18673">MKQNHILGGVLGFLILLLILGFSKNESKANFIEIYKTKEYTISASRESASSAWIKWQYPTKRVKAKNGKYIITGGKSTLTLWKCSCYSRTYDFSNMIEYDRNGKVIQTSDYGSYNQPVVPGSVGEVVFDHICANNDESYYYNNWDVIDSAAVVADSAASVIDSAASW</sequence>